<dbReference type="RefSeq" id="WP_211353265.1">
    <property type="nucleotide sequence ID" value="NZ_CP144375.1"/>
</dbReference>
<dbReference type="InterPro" id="IPR011067">
    <property type="entry name" value="Plasmid_toxin/cell-grow_inhib"/>
</dbReference>
<dbReference type="Pfam" id="PF02452">
    <property type="entry name" value="PemK_toxin"/>
    <property type="match status" value="1"/>
</dbReference>
<keyword evidence="4" id="KW-1185">Reference proteome</keyword>
<proteinExistence type="inferred from homology"/>
<dbReference type="InterPro" id="IPR003477">
    <property type="entry name" value="PemK-like"/>
</dbReference>
<dbReference type="SUPFAM" id="SSF50118">
    <property type="entry name" value="Cell growth inhibitor/plasmid maintenance toxic component"/>
    <property type="match status" value="1"/>
</dbReference>
<accession>A0A3E0HCP2</accession>
<keyword evidence="2" id="KW-1277">Toxin-antitoxin system</keyword>
<dbReference type="GO" id="GO:0003677">
    <property type="term" value="F:DNA binding"/>
    <property type="evidence" value="ECO:0007669"/>
    <property type="project" value="InterPro"/>
</dbReference>
<comment type="caution">
    <text evidence="3">The sequence shown here is derived from an EMBL/GenBank/DDBJ whole genome shotgun (WGS) entry which is preliminary data.</text>
</comment>
<dbReference type="Proteomes" id="UP000256269">
    <property type="component" value="Unassembled WGS sequence"/>
</dbReference>
<name>A0A3E0HCP2_9PSEU</name>
<dbReference type="EMBL" id="QUNO01000010">
    <property type="protein sequence ID" value="REH42618.1"/>
    <property type="molecule type" value="Genomic_DNA"/>
</dbReference>
<sequence length="112" mass="12266">MTRTHGGVSRIVRGRVYGAELGALPEKYYLAVSNNQRNHVLDSFLAVRLTTSPKPSLDTIVELGAADAPWTGHVLCDDLVTVYRDEVTRDMGALRQATMSKVNQALRNALAL</sequence>
<gene>
    <name evidence="3" type="ORF">BCF44_110114</name>
</gene>
<dbReference type="Gene3D" id="2.30.30.110">
    <property type="match status" value="1"/>
</dbReference>
<protein>
    <submittedName>
        <fullName evidence="3">mRNA interferase MazF</fullName>
    </submittedName>
</protein>
<comment type="similarity">
    <text evidence="1">Belongs to the PemK/MazF family.</text>
</comment>
<evidence type="ECO:0000313" key="4">
    <source>
        <dbReference type="Proteomes" id="UP000256269"/>
    </source>
</evidence>
<reference evidence="3 4" key="1">
    <citation type="submission" date="2018-08" db="EMBL/GenBank/DDBJ databases">
        <title>Genomic Encyclopedia of Archaeal and Bacterial Type Strains, Phase II (KMG-II): from individual species to whole genera.</title>
        <authorList>
            <person name="Goeker M."/>
        </authorList>
    </citation>
    <scope>NUCLEOTIDE SEQUENCE [LARGE SCALE GENOMIC DNA]</scope>
    <source>
        <strain evidence="3 4">DSM 45791</strain>
    </source>
</reference>
<evidence type="ECO:0000256" key="2">
    <source>
        <dbReference type="ARBA" id="ARBA00022649"/>
    </source>
</evidence>
<dbReference type="AlphaFoldDB" id="A0A3E0HCP2"/>
<evidence type="ECO:0000256" key="1">
    <source>
        <dbReference type="ARBA" id="ARBA00007521"/>
    </source>
</evidence>
<evidence type="ECO:0000313" key="3">
    <source>
        <dbReference type="EMBL" id="REH42618.1"/>
    </source>
</evidence>
<organism evidence="3 4">
    <name type="scientific">Kutzneria buriramensis</name>
    <dbReference type="NCBI Taxonomy" id="1045776"/>
    <lineage>
        <taxon>Bacteria</taxon>
        <taxon>Bacillati</taxon>
        <taxon>Actinomycetota</taxon>
        <taxon>Actinomycetes</taxon>
        <taxon>Pseudonocardiales</taxon>
        <taxon>Pseudonocardiaceae</taxon>
        <taxon>Kutzneria</taxon>
    </lineage>
</organism>